<keyword evidence="3" id="KW-0489">Methyltransferase</keyword>
<organism evidence="3 4">
    <name type="scientific">Maliponia aquimaris</name>
    <dbReference type="NCBI Taxonomy" id="1673631"/>
    <lineage>
        <taxon>Bacteria</taxon>
        <taxon>Pseudomonadati</taxon>
        <taxon>Pseudomonadota</taxon>
        <taxon>Alphaproteobacteria</taxon>
        <taxon>Rhodobacterales</taxon>
        <taxon>Paracoccaceae</taxon>
        <taxon>Maliponia</taxon>
    </lineage>
</organism>
<dbReference type="Pfam" id="PF08241">
    <property type="entry name" value="Methyltransf_11"/>
    <property type="match status" value="1"/>
</dbReference>
<keyword evidence="4" id="KW-1185">Reference proteome</keyword>
<evidence type="ECO:0000256" key="1">
    <source>
        <dbReference type="ARBA" id="ARBA00022679"/>
    </source>
</evidence>
<protein>
    <submittedName>
        <fullName evidence="3">Glycine/sarcosine/dimethylglycine N-methyltransferase</fullName>
        <ecNumber evidence="3">2.1.1.156</ecNumber>
    </submittedName>
</protein>
<dbReference type="RefSeq" id="WP_094021960.1">
    <property type="nucleotide sequence ID" value="NZ_FXYF01000008.1"/>
</dbReference>
<reference evidence="3 4" key="1">
    <citation type="submission" date="2017-05" db="EMBL/GenBank/DDBJ databases">
        <authorList>
            <person name="Song R."/>
            <person name="Chenine A.L."/>
            <person name="Ruprecht R.M."/>
        </authorList>
    </citation>
    <scope>NUCLEOTIDE SEQUENCE [LARGE SCALE GENOMIC DNA]</scope>
    <source>
        <strain evidence="3 4">CECT 8898</strain>
    </source>
</reference>
<evidence type="ECO:0000313" key="4">
    <source>
        <dbReference type="Proteomes" id="UP000207598"/>
    </source>
</evidence>
<dbReference type="PANTHER" id="PTHR44068:SF11">
    <property type="entry name" value="GERANYL DIPHOSPHATE 2-C-METHYLTRANSFERASE"/>
    <property type="match status" value="1"/>
</dbReference>
<evidence type="ECO:0000313" key="3">
    <source>
        <dbReference type="EMBL" id="SMX45181.1"/>
    </source>
</evidence>
<dbReference type="EC" id="2.1.1.156" evidence="3"/>
<accession>A0A238KRE7</accession>
<gene>
    <name evidence="3" type="ORF">MAA8898_03162</name>
</gene>
<dbReference type="AlphaFoldDB" id="A0A238KRE7"/>
<dbReference type="SUPFAM" id="SSF53335">
    <property type="entry name" value="S-adenosyl-L-methionine-dependent methyltransferases"/>
    <property type="match status" value="1"/>
</dbReference>
<dbReference type="EMBL" id="FXYF01000008">
    <property type="protein sequence ID" value="SMX45181.1"/>
    <property type="molecule type" value="Genomic_DNA"/>
</dbReference>
<dbReference type="CDD" id="cd02440">
    <property type="entry name" value="AdoMet_MTases"/>
    <property type="match status" value="1"/>
</dbReference>
<sequence>MSTAVQEHYGSADIVARILSAIPWAPETGNPLTPDMLYRFDQLHGRELHATRDHAARLSPKPGAHVLDIGSGIGGPARYLAATCGCRVMGIDLTLAFVDTARDLTALCGLGAMVDFVQGDAAHLPMADAGFDHALCFYVGMNLPDSSAVLAECLRVLKPGGRLVWTEVTTGTGAPHYPLPWARTAEASFLDSHAVLLDRFARAGFDVVDAVDETQAHLDLARQLGASGQVPDPAQTQCNAVVLGADFMERRANYTRSLSEGRIASTCIEARKPL</sequence>
<dbReference type="Gene3D" id="3.40.50.150">
    <property type="entry name" value="Vaccinia Virus protein VP39"/>
    <property type="match status" value="1"/>
</dbReference>
<dbReference type="OrthoDB" id="9765084at2"/>
<keyword evidence="1 3" id="KW-0808">Transferase</keyword>
<proteinExistence type="predicted"/>
<dbReference type="GO" id="GO:0032259">
    <property type="term" value="P:methylation"/>
    <property type="evidence" value="ECO:0007669"/>
    <property type="project" value="UniProtKB-KW"/>
</dbReference>
<dbReference type="PANTHER" id="PTHR44068">
    <property type="entry name" value="ZGC:194242"/>
    <property type="match status" value="1"/>
</dbReference>
<dbReference type="Proteomes" id="UP000207598">
    <property type="component" value="Unassembled WGS sequence"/>
</dbReference>
<evidence type="ECO:0000259" key="2">
    <source>
        <dbReference type="Pfam" id="PF08241"/>
    </source>
</evidence>
<dbReference type="InterPro" id="IPR013216">
    <property type="entry name" value="Methyltransf_11"/>
</dbReference>
<dbReference type="InterPro" id="IPR029063">
    <property type="entry name" value="SAM-dependent_MTases_sf"/>
</dbReference>
<dbReference type="GO" id="GO:0008757">
    <property type="term" value="F:S-adenosylmethionine-dependent methyltransferase activity"/>
    <property type="evidence" value="ECO:0007669"/>
    <property type="project" value="InterPro"/>
</dbReference>
<feature type="domain" description="Methyltransferase type 11" evidence="2">
    <location>
        <begin position="67"/>
        <end position="164"/>
    </location>
</feature>
<name>A0A238KRE7_9RHOB</name>
<dbReference type="InterPro" id="IPR050447">
    <property type="entry name" value="Erg6_SMT_methyltransf"/>
</dbReference>